<dbReference type="InterPro" id="IPR018905">
    <property type="entry name" value="A-galactase_NEW3"/>
</dbReference>
<dbReference type="Gene3D" id="3.20.20.70">
    <property type="entry name" value="Aldolase class I"/>
    <property type="match status" value="1"/>
</dbReference>
<dbReference type="Pfam" id="PF14508">
    <property type="entry name" value="GH97_N"/>
    <property type="match status" value="1"/>
</dbReference>
<dbReference type="InterPro" id="IPR013785">
    <property type="entry name" value="Aldolase_TIM"/>
</dbReference>
<dbReference type="Gene3D" id="2.60.120.1060">
    <property type="entry name" value="NPCBM/NEW2 domain"/>
    <property type="match status" value="1"/>
</dbReference>
<dbReference type="Pfam" id="PF08305">
    <property type="entry name" value="NPCBM"/>
    <property type="match status" value="1"/>
</dbReference>
<evidence type="ECO:0000256" key="2">
    <source>
        <dbReference type="ARBA" id="ARBA00023295"/>
    </source>
</evidence>
<organism evidence="5 6">
    <name type="scientific">Saccharothrix texasensis</name>
    <dbReference type="NCBI Taxonomy" id="103734"/>
    <lineage>
        <taxon>Bacteria</taxon>
        <taxon>Bacillati</taxon>
        <taxon>Actinomycetota</taxon>
        <taxon>Actinomycetes</taxon>
        <taxon>Pseudonocardiales</taxon>
        <taxon>Pseudonocardiaceae</taxon>
        <taxon>Saccharothrix</taxon>
    </lineage>
</organism>
<dbReference type="Gene3D" id="2.60.40.1180">
    <property type="entry name" value="Golgi alpha-mannosidase II"/>
    <property type="match status" value="1"/>
</dbReference>
<dbReference type="Pfam" id="PF10566">
    <property type="entry name" value="Glyco_hydro_97"/>
    <property type="match status" value="1"/>
</dbReference>
<evidence type="ECO:0000259" key="4">
    <source>
        <dbReference type="SMART" id="SM00776"/>
    </source>
</evidence>
<evidence type="ECO:0000313" key="5">
    <source>
        <dbReference type="EMBL" id="ROP35161.1"/>
    </source>
</evidence>
<name>A0A3N1GXV5_9PSEU</name>
<feature type="signal peptide" evidence="3">
    <location>
        <begin position="1"/>
        <end position="31"/>
    </location>
</feature>
<dbReference type="EMBL" id="RJKM01000001">
    <property type="protein sequence ID" value="ROP35161.1"/>
    <property type="molecule type" value="Genomic_DNA"/>
</dbReference>
<dbReference type="Proteomes" id="UP000268727">
    <property type="component" value="Unassembled WGS sequence"/>
</dbReference>
<dbReference type="GO" id="GO:0016798">
    <property type="term" value="F:hydrolase activity, acting on glycosyl bonds"/>
    <property type="evidence" value="ECO:0007669"/>
    <property type="project" value="UniProtKB-KW"/>
</dbReference>
<dbReference type="PANTHER" id="PTHR35803">
    <property type="entry name" value="GLUCAN 1,4-ALPHA-GLUCOSIDASE SUSB-RELATED"/>
    <property type="match status" value="1"/>
</dbReference>
<dbReference type="InterPro" id="IPR019563">
    <property type="entry name" value="GH97_catalytic"/>
</dbReference>
<dbReference type="Pfam" id="PF14509">
    <property type="entry name" value="GH97_C"/>
    <property type="match status" value="1"/>
</dbReference>
<dbReference type="InterPro" id="IPR029486">
    <property type="entry name" value="GH97_N"/>
</dbReference>
<dbReference type="InterPro" id="IPR038637">
    <property type="entry name" value="NPCBM_sf"/>
</dbReference>
<dbReference type="InterPro" id="IPR017853">
    <property type="entry name" value="GH"/>
</dbReference>
<keyword evidence="3" id="KW-0732">Signal</keyword>
<dbReference type="OrthoDB" id="57532at2"/>
<dbReference type="Pfam" id="PF10633">
    <property type="entry name" value="NPCBM_assoc"/>
    <property type="match status" value="1"/>
</dbReference>
<dbReference type="InterPro" id="IPR013780">
    <property type="entry name" value="Glyco_hydro_b"/>
</dbReference>
<dbReference type="InterPro" id="IPR029483">
    <property type="entry name" value="GH97_C"/>
</dbReference>
<evidence type="ECO:0000256" key="3">
    <source>
        <dbReference type="SAM" id="SignalP"/>
    </source>
</evidence>
<keyword evidence="6" id="KW-1185">Reference proteome</keyword>
<dbReference type="RefSeq" id="WP_123741352.1">
    <property type="nucleotide sequence ID" value="NZ_RJKM01000001.1"/>
</dbReference>
<keyword evidence="1" id="KW-0378">Hydrolase</keyword>
<feature type="domain" description="Glycosyl hydrolase family 98 putative carbohydrate-binding module" evidence="4">
    <location>
        <begin position="729"/>
        <end position="874"/>
    </location>
</feature>
<dbReference type="InterPro" id="IPR014718">
    <property type="entry name" value="GH-type_carb-bd"/>
</dbReference>
<feature type="chain" id="PRO_5018133890" evidence="3">
    <location>
        <begin position="32"/>
        <end position="875"/>
    </location>
</feature>
<evidence type="ECO:0000256" key="1">
    <source>
        <dbReference type="ARBA" id="ARBA00022801"/>
    </source>
</evidence>
<dbReference type="InterPro" id="IPR052720">
    <property type="entry name" value="Glycosyl_hydrolase_97"/>
</dbReference>
<proteinExistence type="predicted"/>
<reference evidence="5 6" key="1">
    <citation type="submission" date="2018-11" db="EMBL/GenBank/DDBJ databases">
        <title>Sequencing the genomes of 1000 actinobacteria strains.</title>
        <authorList>
            <person name="Klenk H.-P."/>
        </authorList>
    </citation>
    <scope>NUCLEOTIDE SEQUENCE [LARGE SCALE GENOMIC DNA]</scope>
    <source>
        <strain evidence="5 6">DSM 44231</strain>
    </source>
</reference>
<dbReference type="SMART" id="SM00776">
    <property type="entry name" value="NPCBM"/>
    <property type="match status" value="1"/>
</dbReference>
<evidence type="ECO:0000313" key="6">
    <source>
        <dbReference type="Proteomes" id="UP000268727"/>
    </source>
</evidence>
<dbReference type="SUPFAM" id="SSF51445">
    <property type="entry name" value="(Trans)glycosidases"/>
    <property type="match status" value="1"/>
</dbReference>
<dbReference type="InterPro" id="IPR008979">
    <property type="entry name" value="Galactose-bd-like_sf"/>
</dbReference>
<sequence length="875" mass="93407">MSSLRRVVAARLVALFAVLGSLLVPVAPASAAPGEWVITTPGSAVAARVTLDPGAGGLALAVSRQGRTVLAPSPIGLRAAEVDLTGGLRAVGRTDRLVTERYAMTTGKRLQRQTRMTETTLAFTGAGGARLDLVVRVAPDGVAYRYAVPDPVTVTGEASSFRLPADAPAWLLPYNAWYEANRVRTTAAGAAEGEYGHPSLFRVGEDYALITESDVDGRYPGGRLRHAAGSGDYRVVLADEQVAGVTRTPWRVAIVGSLATVGESTLVDDLASPSKVADTSWVRPGKVAWSWLSEHASPGDFERQKRYVDFAARHGWEYVLVDEGWRATWVPELVRHARAKGVEVLLWFHWTALDTQAERDTVLPEVRRWGVRGVKLDFMESDSRARYQWYDAVLAKTAELRLMVNFHGSTIPHGLARTWPHVMTMEAVRGAENSPPAANNPVQAFTRNAVGSMDYTPVSLEVGPKEASVAHEVALPVLYESGWTHFADKPEAYERFPEALRYLDQVPTAWDETRVLGGDPSDHAVVARRSGDRWFVGAVAAGDPRTLRAPLGFLGGGQWLVEVVRDGEGRGDVRRDARIARSSAALEVAVPRDGGFAAVICPYRPGTLTCDRPVMPVPATTLAVAPSGVVDAAKGSTFEVTGSFTAEAAIEDVVLTAAAPEGWTVTGAPVTRRALRPGEALTGRWTVRVGEDSPVGAVDVPVSAEFRAPGHARVHVEQAVRAFVPPPVPTGEPYVSDLPFMSEGNGWGPVERDRSNGENAGGDGNPLTIGGVVHAKGVGVHAPSDLSVYLGGGCRELTAVIGLDDETAEPGSVVFQVFGDDRLLYDSGVLRGGDPARPITVDTTGVRMVGLRVTDGGDGRNFDHADWAEARLACA</sequence>
<dbReference type="GO" id="GO:0030246">
    <property type="term" value="F:carbohydrate binding"/>
    <property type="evidence" value="ECO:0007669"/>
    <property type="project" value="InterPro"/>
</dbReference>
<comment type="caution">
    <text evidence="5">The sequence shown here is derived from an EMBL/GenBank/DDBJ whole genome shotgun (WGS) entry which is preliminary data.</text>
</comment>
<gene>
    <name evidence="5" type="ORF">EDD40_0382</name>
</gene>
<dbReference type="AlphaFoldDB" id="A0A3N1GXV5"/>
<protein>
    <submittedName>
        <fullName evidence="5">Alpha-galactosidase-like protein</fullName>
    </submittedName>
</protein>
<accession>A0A3N1GXV5</accession>
<dbReference type="SUPFAM" id="SSF49785">
    <property type="entry name" value="Galactose-binding domain-like"/>
    <property type="match status" value="1"/>
</dbReference>
<dbReference type="Gene3D" id="2.70.98.10">
    <property type="match status" value="1"/>
</dbReference>
<dbReference type="InterPro" id="IPR013222">
    <property type="entry name" value="Glyco_hyd_98_carb-bd"/>
</dbReference>
<dbReference type="PANTHER" id="PTHR35803:SF2">
    <property type="entry name" value="RETAINING ALPHA-GALACTOSIDASE"/>
    <property type="match status" value="1"/>
</dbReference>
<keyword evidence="2" id="KW-0326">Glycosidase</keyword>